<feature type="domain" description="Rrn9" evidence="2">
    <location>
        <begin position="48"/>
        <end position="113"/>
    </location>
</feature>
<dbReference type="GO" id="GO:0001181">
    <property type="term" value="F:RNA polymerase I general transcription initiation factor activity"/>
    <property type="evidence" value="ECO:0007669"/>
    <property type="project" value="EnsemblFungi"/>
</dbReference>
<dbReference type="InterPro" id="IPR019622">
    <property type="entry name" value="Rrn9_dom"/>
</dbReference>
<dbReference type="OMA" id="ISRGCEM"/>
<evidence type="ECO:0000313" key="4">
    <source>
        <dbReference type="Proteomes" id="UP000000689"/>
    </source>
</evidence>
<dbReference type="OrthoDB" id="4068335at2759"/>
<dbReference type="GO" id="GO:0017025">
    <property type="term" value="F:TBP-class protein binding"/>
    <property type="evidence" value="ECO:0007669"/>
    <property type="project" value="EnsemblFungi"/>
</dbReference>
<dbReference type="GO" id="GO:0000500">
    <property type="term" value="C:RNA polymerase I upstream activating factor complex"/>
    <property type="evidence" value="ECO:0007669"/>
    <property type="project" value="EnsemblFungi"/>
</dbReference>
<dbReference type="Proteomes" id="UP000000689">
    <property type="component" value="Chromosome 11"/>
</dbReference>
<dbReference type="AlphaFoldDB" id="G0WHH9"/>
<protein>
    <recommendedName>
        <fullName evidence="2">Rrn9 domain-containing protein</fullName>
    </recommendedName>
</protein>
<evidence type="ECO:0000313" key="3">
    <source>
        <dbReference type="EMBL" id="CCD27240.1"/>
    </source>
</evidence>
<dbReference type="eggNOG" id="ENOG502QRG3">
    <property type="taxonomic scope" value="Eukaryota"/>
</dbReference>
<organism evidence="3 4">
    <name type="scientific">Naumovozyma dairenensis (strain ATCC 10597 / BCRC 20456 / CBS 421 / NBRC 0211 / NRRL Y-12639)</name>
    <name type="common">Saccharomyces dairenensis</name>
    <dbReference type="NCBI Taxonomy" id="1071378"/>
    <lineage>
        <taxon>Eukaryota</taxon>
        <taxon>Fungi</taxon>
        <taxon>Dikarya</taxon>
        <taxon>Ascomycota</taxon>
        <taxon>Saccharomycotina</taxon>
        <taxon>Saccharomycetes</taxon>
        <taxon>Saccharomycetales</taxon>
        <taxon>Saccharomycetaceae</taxon>
        <taxon>Naumovozyma</taxon>
    </lineage>
</organism>
<dbReference type="GO" id="GO:0045943">
    <property type="term" value="P:positive regulation of transcription by RNA polymerase I"/>
    <property type="evidence" value="ECO:0007669"/>
    <property type="project" value="EnsemblFungi"/>
</dbReference>
<dbReference type="KEGG" id="ndi:NDAI_0K00490"/>
<sequence length="368" mass="42506">MTESQSPDIGNEPSTQSQGSLRTIMQSKKIAQEERELILTANDLLDSLEHSHRTDLTLHLYSSFLLKRLLTKANQKKYPYETEQFIKTQIKDNWVSWPNANTVIDPQSDKLYEDGIEEHTNLQPGEVSHQALLHSSNALKSELNATWEQCLSKSAKVSGAILDVDKLNIPNHISNRIIDKLDDLFMNLHDNVAIKNKLQVKPNKHSENHEILISQTESLRKKPVKANTRIRLDYLDVISTASSMGEDMKDIYMKSLKLYNDIPNSFDKSKFKIPKHVLKKYKLKKNSASDDSNVKKILKKSNRNFVTIKKLLKDKRLNATDKLKFKVENDQYLEQMDNLKTFLQIQRNQSKAEGDTYDVEDCLVRLRR</sequence>
<keyword evidence="4" id="KW-1185">Reference proteome</keyword>
<dbReference type="RefSeq" id="XP_003672483.1">
    <property type="nucleotide sequence ID" value="XM_003672435.1"/>
</dbReference>
<dbReference type="HOGENOM" id="CLU_061609_0_0_1"/>
<feature type="region of interest" description="Disordered" evidence="1">
    <location>
        <begin position="1"/>
        <end position="23"/>
    </location>
</feature>
<gene>
    <name evidence="3" type="primary">NDAI0K00490</name>
    <name evidence="3" type="ordered locus">NDAI_0K00490</name>
</gene>
<reference evidence="3 4" key="1">
    <citation type="journal article" date="2011" name="Proc. Natl. Acad. Sci. U.S.A.">
        <title>Evolutionary erosion of yeast sex chromosomes by mating-type switching accidents.</title>
        <authorList>
            <person name="Gordon J.L."/>
            <person name="Armisen D."/>
            <person name="Proux-Wera E."/>
            <person name="Oheigeartaigh S.S."/>
            <person name="Byrne K.P."/>
            <person name="Wolfe K.H."/>
        </authorList>
    </citation>
    <scope>NUCLEOTIDE SEQUENCE [LARGE SCALE GENOMIC DNA]</scope>
    <source>
        <strain evidence="4">ATCC 10597 / BCRC 20456 / CBS 421 / NBRC 0211 / NRRL Y-12639</strain>
    </source>
</reference>
<dbReference type="Pfam" id="PF10680">
    <property type="entry name" value="RRN9"/>
    <property type="match status" value="1"/>
</dbReference>
<dbReference type="GeneID" id="11494665"/>
<evidence type="ECO:0000259" key="2">
    <source>
        <dbReference type="Pfam" id="PF10680"/>
    </source>
</evidence>
<dbReference type="EMBL" id="HE580277">
    <property type="protein sequence ID" value="CCD27240.1"/>
    <property type="molecule type" value="Genomic_DNA"/>
</dbReference>
<evidence type="ECO:0000256" key="1">
    <source>
        <dbReference type="SAM" id="MobiDB-lite"/>
    </source>
</evidence>
<accession>G0WHH9</accession>
<name>G0WHH9_NAUDC</name>
<proteinExistence type="predicted"/>
<dbReference type="STRING" id="1071378.G0WHH9"/>
<dbReference type="GO" id="GO:0042790">
    <property type="term" value="P:nucleolar large rRNA transcription by RNA polymerase I"/>
    <property type="evidence" value="ECO:0007669"/>
    <property type="project" value="EnsemblFungi"/>
</dbReference>